<proteinExistence type="predicted"/>
<keyword evidence="2" id="KW-1185">Reference proteome</keyword>
<evidence type="ECO:0000313" key="1">
    <source>
        <dbReference type="EMBL" id="WAJ28792.1"/>
    </source>
</evidence>
<reference evidence="1" key="1">
    <citation type="submission" date="2022-11" db="EMBL/GenBank/DDBJ databases">
        <title>beta-Carotene-producing bacterium, Jeongeuplla avenae sp. nov., alleviates the salt stress of Arabidopsis seedlings.</title>
        <authorList>
            <person name="Jiang L."/>
            <person name="Lee J."/>
        </authorList>
    </citation>
    <scope>NUCLEOTIDE SEQUENCE</scope>
    <source>
        <strain evidence="1">DY_R2A_6</strain>
    </source>
</reference>
<dbReference type="Proteomes" id="UP001163223">
    <property type="component" value="Chromosome"/>
</dbReference>
<accession>A0ACD4NPN2</accession>
<organism evidence="1 2">
    <name type="scientific">Antarcticirhabdus aurantiaca</name>
    <dbReference type="NCBI Taxonomy" id="2606717"/>
    <lineage>
        <taxon>Bacteria</taxon>
        <taxon>Pseudomonadati</taxon>
        <taxon>Pseudomonadota</taxon>
        <taxon>Alphaproteobacteria</taxon>
        <taxon>Hyphomicrobiales</taxon>
        <taxon>Aurantimonadaceae</taxon>
        <taxon>Antarcticirhabdus</taxon>
    </lineage>
</organism>
<protein>
    <submittedName>
        <fullName evidence="1">Na+/H+ antiporter NhaA</fullName>
    </submittedName>
</protein>
<evidence type="ECO:0000313" key="2">
    <source>
        <dbReference type="Proteomes" id="UP001163223"/>
    </source>
</evidence>
<gene>
    <name evidence="1" type="primary">nhaA</name>
    <name evidence="1" type="ORF">OXU80_00610</name>
</gene>
<dbReference type="EMBL" id="CP113520">
    <property type="protein sequence ID" value="WAJ28792.1"/>
    <property type="molecule type" value="Genomic_DNA"/>
</dbReference>
<sequence length="401" mass="41824">MSASQRPPAPNRPVSVLRAFVENGSSGGIVLMLAAALALLVANSPLRDAYSETLHAYVGGLSVLHWINDGLMALFFLLVGLEIKREVLDGQLSTWPRRILPGSAALGGMIGPAVIYLAFNLGEGGHPNGWAIPAATDIAFALGVLSLLGPRVPLTLRVFLTALAIIDDLGAVLIIALFYTASIDVLALAGAGLVVLGLVAMNRLGVLRLLPYLLLGALLWFLVLRSGMHATIAGVVLALTIPLRASPGRPDDAHSPLHRLEHGLQPFVTFLIVPIFGFANAGVSFAGVSVSALADPVPLGIALGLFLGKQVGVFVTAGLVIRAGWADLPMYATWRQLYGISLLCGIGFTMSLFIGLLAFPTDPLLQDEVKIGVFAGSLLSALAGAALLRVSPSPKPRSAPV</sequence>
<name>A0ACD4NPN2_9HYPH</name>